<dbReference type="InterPro" id="IPR011642">
    <property type="entry name" value="Gate_dom"/>
</dbReference>
<evidence type="ECO:0000256" key="1">
    <source>
        <dbReference type="SAM" id="Phobius"/>
    </source>
</evidence>
<evidence type="ECO:0000313" key="3">
    <source>
        <dbReference type="EMBL" id="VTM59904.1"/>
    </source>
</evidence>
<keyword evidence="1" id="KW-0472">Membrane</keyword>
<dbReference type="GO" id="GO:0005886">
    <property type="term" value="C:plasma membrane"/>
    <property type="evidence" value="ECO:0007669"/>
    <property type="project" value="TreeGrafter"/>
</dbReference>
<protein>
    <submittedName>
        <fullName evidence="3">Ferrous iron transport protein B</fullName>
    </submittedName>
</protein>
<feature type="transmembrane region" description="Helical" evidence="1">
    <location>
        <begin position="43"/>
        <end position="64"/>
    </location>
</feature>
<feature type="domain" description="Nucleoside transporter/FeoB GTPase Gate" evidence="2">
    <location>
        <begin position="1"/>
        <end position="62"/>
    </location>
</feature>
<dbReference type="EMBL" id="CABDVL010000003">
    <property type="protein sequence ID" value="VTM59904.1"/>
    <property type="molecule type" value="Genomic_DNA"/>
</dbReference>
<feature type="transmembrane region" description="Helical" evidence="1">
    <location>
        <begin position="12"/>
        <end position="31"/>
    </location>
</feature>
<sequence length="81" mass="8484">MQALGLPGKSFVPLIVGFGCNVPSVMGARTLDAPRERLMTIMMAPFMSCGARLAIFAVFAAAFFGQNGRAGGLLASMCWAL</sequence>
<proteinExistence type="predicted"/>
<organism evidence="3">
    <name type="scientific">Klebsiella pneumoniae</name>
    <dbReference type="NCBI Taxonomy" id="573"/>
    <lineage>
        <taxon>Bacteria</taxon>
        <taxon>Pseudomonadati</taxon>
        <taxon>Pseudomonadota</taxon>
        <taxon>Gammaproteobacteria</taxon>
        <taxon>Enterobacterales</taxon>
        <taxon>Enterobacteriaceae</taxon>
        <taxon>Klebsiella/Raoultella group</taxon>
        <taxon>Klebsiella</taxon>
        <taxon>Klebsiella pneumoniae complex</taxon>
    </lineage>
</organism>
<dbReference type="PANTHER" id="PTHR43185">
    <property type="entry name" value="FERROUS IRON TRANSPORT PROTEIN B"/>
    <property type="match status" value="1"/>
</dbReference>
<dbReference type="InterPro" id="IPR050860">
    <property type="entry name" value="FeoB_GTPase"/>
</dbReference>
<accession>A0A4P0YHT1</accession>
<gene>
    <name evidence="3" type="primary">feoB_3</name>
    <name evidence="3" type="ORF">NCTC9183_06539</name>
</gene>
<dbReference type="PANTHER" id="PTHR43185:SF1">
    <property type="entry name" value="FE(2+) TRANSPORTER FEOB"/>
    <property type="match status" value="1"/>
</dbReference>
<dbReference type="Pfam" id="PF07670">
    <property type="entry name" value="Gate"/>
    <property type="match status" value="1"/>
</dbReference>
<name>A0A4P0YHT1_KLEPN</name>
<evidence type="ECO:0000259" key="2">
    <source>
        <dbReference type="Pfam" id="PF07670"/>
    </source>
</evidence>
<reference evidence="3" key="1">
    <citation type="submission" date="2019-04" db="EMBL/GenBank/DDBJ databases">
        <authorList>
            <consortium name="Pathogen Informatics"/>
        </authorList>
    </citation>
    <scope>NUCLEOTIDE SEQUENCE</scope>
    <source>
        <strain evidence="3">NCTC9183</strain>
    </source>
</reference>
<dbReference type="Proteomes" id="UP000507695">
    <property type="component" value="Unassembled WGS sequence"/>
</dbReference>
<dbReference type="AlphaFoldDB" id="A0A4P0YHT1"/>
<keyword evidence="1" id="KW-0812">Transmembrane</keyword>
<keyword evidence="1" id="KW-1133">Transmembrane helix</keyword>
<dbReference type="GO" id="GO:0015093">
    <property type="term" value="F:ferrous iron transmembrane transporter activity"/>
    <property type="evidence" value="ECO:0007669"/>
    <property type="project" value="TreeGrafter"/>
</dbReference>